<dbReference type="RefSeq" id="XP_041167538.1">
    <property type="nucleotide sequence ID" value="XM_041305455.1"/>
</dbReference>
<dbReference type="Proteomes" id="UP000719766">
    <property type="component" value="Unassembled WGS sequence"/>
</dbReference>
<evidence type="ECO:0000313" key="4">
    <source>
        <dbReference type="EMBL" id="KAG1809873.1"/>
    </source>
</evidence>
<keyword evidence="2" id="KW-0812">Transmembrane</keyword>
<dbReference type="AlphaFoldDB" id="A0A9P7E3C9"/>
<feature type="signal peptide" evidence="3">
    <location>
        <begin position="1"/>
        <end position="15"/>
    </location>
</feature>
<keyword evidence="3" id="KW-0732">Signal</keyword>
<organism evidence="4 5">
    <name type="scientific">Suillus plorans</name>
    <dbReference type="NCBI Taxonomy" id="116603"/>
    <lineage>
        <taxon>Eukaryota</taxon>
        <taxon>Fungi</taxon>
        <taxon>Dikarya</taxon>
        <taxon>Basidiomycota</taxon>
        <taxon>Agaricomycotina</taxon>
        <taxon>Agaricomycetes</taxon>
        <taxon>Agaricomycetidae</taxon>
        <taxon>Boletales</taxon>
        <taxon>Suillineae</taxon>
        <taxon>Suillaceae</taxon>
        <taxon>Suillus</taxon>
    </lineage>
</organism>
<feature type="compositionally biased region" description="Polar residues" evidence="1">
    <location>
        <begin position="79"/>
        <end position="111"/>
    </location>
</feature>
<reference evidence="4" key="1">
    <citation type="journal article" date="2020" name="New Phytol.">
        <title>Comparative genomics reveals dynamic genome evolution in host specialist ectomycorrhizal fungi.</title>
        <authorList>
            <person name="Lofgren L.A."/>
            <person name="Nguyen N.H."/>
            <person name="Vilgalys R."/>
            <person name="Ruytinx J."/>
            <person name="Liao H.L."/>
            <person name="Branco S."/>
            <person name="Kuo A."/>
            <person name="LaButti K."/>
            <person name="Lipzen A."/>
            <person name="Andreopoulos W."/>
            <person name="Pangilinan J."/>
            <person name="Riley R."/>
            <person name="Hundley H."/>
            <person name="Na H."/>
            <person name="Barry K."/>
            <person name="Grigoriev I.V."/>
            <person name="Stajich J.E."/>
            <person name="Kennedy P.G."/>
        </authorList>
    </citation>
    <scope>NUCLEOTIDE SEQUENCE</scope>
    <source>
        <strain evidence="4">S12</strain>
    </source>
</reference>
<name>A0A9P7E3C9_9AGAM</name>
<gene>
    <name evidence="4" type="ORF">HD556DRAFT_1435600</name>
</gene>
<accession>A0A9P7E3C9</accession>
<keyword evidence="2" id="KW-0472">Membrane</keyword>
<dbReference type="GeneID" id="64599219"/>
<feature type="chain" id="PRO_5040141362" evidence="3">
    <location>
        <begin position="16"/>
        <end position="240"/>
    </location>
</feature>
<evidence type="ECO:0000313" key="5">
    <source>
        <dbReference type="Proteomes" id="UP000719766"/>
    </source>
</evidence>
<feature type="compositionally biased region" description="Polar residues" evidence="1">
    <location>
        <begin position="122"/>
        <end position="137"/>
    </location>
</feature>
<feature type="transmembrane region" description="Helical" evidence="2">
    <location>
        <begin position="31"/>
        <end position="51"/>
    </location>
</feature>
<dbReference type="EMBL" id="JABBWE010000001">
    <property type="protein sequence ID" value="KAG1809873.1"/>
    <property type="molecule type" value="Genomic_DNA"/>
</dbReference>
<keyword evidence="5" id="KW-1185">Reference proteome</keyword>
<feature type="compositionally biased region" description="Polar residues" evidence="1">
    <location>
        <begin position="143"/>
        <end position="156"/>
    </location>
</feature>
<feature type="compositionally biased region" description="Polar residues" evidence="1">
    <location>
        <begin position="182"/>
        <end position="209"/>
    </location>
</feature>
<dbReference type="OrthoDB" id="2682090at2759"/>
<sequence length="240" mass="25911">MSLFVTLLCASQVYASCMYSADSNDCTPFPTSTIVGLTIGGIILLAIVIFGRILRRRRLQRVAQTTFLYGTPSNSYGRPQSNVYHSYPTQSQCPPGLQSSRPIPGQLNSLNRHGMPVAPSFPQLSKPSPTAHSTRMRSPTMPSPTHHSYYSNQTPHISPPSSPNSARLPPPGFPLSPSPPSTHSQVSADPSTVQAPSIRVTSAHTSPVRHSSPPENVEMRTLTVQTEVANDEPPPAYTSI</sequence>
<evidence type="ECO:0000256" key="3">
    <source>
        <dbReference type="SAM" id="SignalP"/>
    </source>
</evidence>
<feature type="compositionally biased region" description="Pro residues" evidence="1">
    <location>
        <begin position="157"/>
        <end position="180"/>
    </location>
</feature>
<keyword evidence="2" id="KW-1133">Transmembrane helix</keyword>
<feature type="region of interest" description="Disordered" evidence="1">
    <location>
        <begin position="79"/>
        <end position="218"/>
    </location>
</feature>
<comment type="caution">
    <text evidence="4">The sequence shown here is derived from an EMBL/GenBank/DDBJ whole genome shotgun (WGS) entry which is preliminary data.</text>
</comment>
<protein>
    <submittedName>
        <fullName evidence="4">Uncharacterized protein</fullName>
    </submittedName>
</protein>
<evidence type="ECO:0000256" key="1">
    <source>
        <dbReference type="SAM" id="MobiDB-lite"/>
    </source>
</evidence>
<evidence type="ECO:0000256" key="2">
    <source>
        <dbReference type="SAM" id="Phobius"/>
    </source>
</evidence>
<proteinExistence type="predicted"/>